<keyword evidence="2 12" id="KW-0004">4Fe-4S</keyword>
<evidence type="ECO:0000256" key="7">
    <source>
        <dbReference type="ARBA" id="ARBA00022691"/>
    </source>
</evidence>
<keyword evidence="6 12" id="KW-0808">Transferase</keyword>
<comment type="caution">
    <text evidence="14">The sequence shown here is derived from an EMBL/GenBank/DDBJ whole genome shotgun (WGS) entry which is preliminary data.</text>
</comment>
<dbReference type="PIRSF" id="PIRSF006004">
    <property type="entry name" value="CHP00048"/>
    <property type="match status" value="1"/>
</dbReference>
<dbReference type="GO" id="GO:0030488">
    <property type="term" value="P:tRNA methylation"/>
    <property type="evidence" value="ECO:0007669"/>
    <property type="project" value="UniProtKB-UniRule"/>
</dbReference>
<comment type="caution">
    <text evidence="12">Lacks conserved residue(s) required for the propagation of feature annotation.</text>
</comment>
<evidence type="ECO:0000256" key="12">
    <source>
        <dbReference type="HAMAP-Rule" id="MF_01849"/>
    </source>
</evidence>
<comment type="similarity">
    <text evidence="12">Belongs to the radical SAM superfamily. RlmN family.</text>
</comment>
<dbReference type="GO" id="GO:0000049">
    <property type="term" value="F:tRNA binding"/>
    <property type="evidence" value="ECO:0007669"/>
    <property type="project" value="UniProtKB-UniRule"/>
</dbReference>
<dbReference type="InterPro" id="IPR040072">
    <property type="entry name" value="Methyltransferase_A"/>
</dbReference>
<comment type="catalytic activity">
    <reaction evidence="12">
        <text>adenosine(37) in tRNA + 2 reduced [2Fe-2S]-[ferredoxin] + 2 S-adenosyl-L-methionine = 2-methyladenosine(37) in tRNA + 5'-deoxyadenosine + L-methionine + 2 oxidized [2Fe-2S]-[ferredoxin] + S-adenosyl-L-homocysteine</text>
        <dbReference type="Rhea" id="RHEA:43332"/>
        <dbReference type="Rhea" id="RHEA-COMP:10000"/>
        <dbReference type="Rhea" id="RHEA-COMP:10001"/>
        <dbReference type="Rhea" id="RHEA-COMP:10162"/>
        <dbReference type="Rhea" id="RHEA-COMP:10485"/>
        <dbReference type="ChEBI" id="CHEBI:17319"/>
        <dbReference type="ChEBI" id="CHEBI:33737"/>
        <dbReference type="ChEBI" id="CHEBI:33738"/>
        <dbReference type="ChEBI" id="CHEBI:57844"/>
        <dbReference type="ChEBI" id="CHEBI:57856"/>
        <dbReference type="ChEBI" id="CHEBI:59789"/>
        <dbReference type="ChEBI" id="CHEBI:74411"/>
        <dbReference type="ChEBI" id="CHEBI:74497"/>
        <dbReference type="EC" id="2.1.1.192"/>
    </reaction>
</comment>
<comment type="catalytic activity">
    <reaction evidence="12">
        <text>adenosine(2503) in 23S rRNA + 2 reduced [2Fe-2S]-[ferredoxin] + 2 S-adenosyl-L-methionine = 2-methyladenosine(2503) in 23S rRNA + 5'-deoxyadenosine + L-methionine + 2 oxidized [2Fe-2S]-[ferredoxin] + S-adenosyl-L-homocysteine</text>
        <dbReference type="Rhea" id="RHEA:42916"/>
        <dbReference type="Rhea" id="RHEA-COMP:10000"/>
        <dbReference type="Rhea" id="RHEA-COMP:10001"/>
        <dbReference type="Rhea" id="RHEA-COMP:10152"/>
        <dbReference type="Rhea" id="RHEA-COMP:10282"/>
        <dbReference type="ChEBI" id="CHEBI:17319"/>
        <dbReference type="ChEBI" id="CHEBI:33737"/>
        <dbReference type="ChEBI" id="CHEBI:33738"/>
        <dbReference type="ChEBI" id="CHEBI:57844"/>
        <dbReference type="ChEBI" id="CHEBI:57856"/>
        <dbReference type="ChEBI" id="CHEBI:59789"/>
        <dbReference type="ChEBI" id="CHEBI:74411"/>
        <dbReference type="ChEBI" id="CHEBI:74497"/>
        <dbReference type="EC" id="2.1.1.192"/>
    </reaction>
</comment>
<evidence type="ECO:0000256" key="2">
    <source>
        <dbReference type="ARBA" id="ARBA00022485"/>
    </source>
</evidence>
<protein>
    <recommendedName>
        <fullName evidence="12">Probable dual-specificity RNA methyltransferase RlmN</fullName>
        <ecNumber evidence="12">2.1.1.192</ecNumber>
    </recommendedName>
    <alternativeName>
        <fullName evidence="12">23S rRNA (adenine(2503)-C(2))-methyltransferase</fullName>
    </alternativeName>
    <alternativeName>
        <fullName evidence="12">23S rRNA m2A2503 methyltransferase</fullName>
    </alternativeName>
    <alternativeName>
        <fullName evidence="12">Ribosomal RNA large subunit methyltransferase N</fullName>
    </alternativeName>
    <alternativeName>
        <fullName evidence="12">tRNA (adenine(37)-C(2))-methyltransferase</fullName>
    </alternativeName>
    <alternativeName>
        <fullName evidence="12">tRNA m2A37 methyltransferase</fullName>
    </alternativeName>
</protein>
<keyword evidence="8 12" id="KW-0819">tRNA processing</keyword>
<feature type="binding site" evidence="12">
    <location>
        <position position="190"/>
    </location>
    <ligand>
        <name>S-adenosyl-L-methionine</name>
        <dbReference type="ChEBI" id="CHEBI:59789"/>
    </ligand>
</feature>
<feature type="binding site" evidence="12">
    <location>
        <position position="118"/>
    </location>
    <ligand>
        <name>[4Fe-4S] cluster</name>
        <dbReference type="ChEBI" id="CHEBI:49883"/>
        <note>4Fe-4S-S-AdoMet</note>
    </ligand>
</feature>
<dbReference type="SFLD" id="SFLDF00275">
    <property type="entry name" value="adenosine_C2_methyltransferase"/>
    <property type="match status" value="1"/>
</dbReference>
<keyword evidence="9 12" id="KW-0479">Metal-binding</keyword>
<reference evidence="14" key="1">
    <citation type="submission" date="2020-10" db="EMBL/GenBank/DDBJ databases">
        <authorList>
            <person name="Gilroy R."/>
        </authorList>
    </citation>
    <scope>NUCLEOTIDE SEQUENCE</scope>
    <source>
        <strain evidence="14">CHK199-13235</strain>
    </source>
</reference>
<dbReference type="InterPro" id="IPR007197">
    <property type="entry name" value="rSAM"/>
</dbReference>
<dbReference type="Gene3D" id="1.10.150.530">
    <property type="match status" value="1"/>
</dbReference>
<feature type="active site" description="Proton acceptor" evidence="12">
    <location>
        <position position="91"/>
    </location>
</feature>
<dbReference type="SUPFAM" id="SSF102114">
    <property type="entry name" value="Radical SAM enzymes"/>
    <property type="match status" value="1"/>
</dbReference>
<dbReference type="EC" id="2.1.1.192" evidence="12"/>
<feature type="binding site" evidence="12">
    <location>
        <begin position="213"/>
        <end position="215"/>
    </location>
    <ligand>
        <name>S-adenosyl-L-methionine</name>
        <dbReference type="ChEBI" id="CHEBI:59789"/>
    </ligand>
</feature>
<dbReference type="Pfam" id="PF21016">
    <property type="entry name" value="RlmN_N"/>
    <property type="match status" value="1"/>
</dbReference>
<dbReference type="PROSITE" id="PS51918">
    <property type="entry name" value="RADICAL_SAM"/>
    <property type="match status" value="1"/>
</dbReference>
<evidence type="ECO:0000259" key="13">
    <source>
        <dbReference type="PROSITE" id="PS51918"/>
    </source>
</evidence>
<evidence type="ECO:0000256" key="10">
    <source>
        <dbReference type="ARBA" id="ARBA00023004"/>
    </source>
</evidence>
<dbReference type="GO" id="GO:0019843">
    <property type="term" value="F:rRNA binding"/>
    <property type="evidence" value="ECO:0007669"/>
    <property type="project" value="UniProtKB-UniRule"/>
</dbReference>
<dbReference type="NCBIfam" id="TIGR00048">
    <property type="entry name" value="rRNA_mod_RlmN"/>
    <property type="match status" value="1"/>
</dbReference>
<dbReference type="Proteomes" id="UP000824002">
    <property type="component" value="Unassembled WGS sequence"/>
</dbReference>
<dbReference type="InterPro" id="IPR048641">
    <property type="entry name" value="RlmN_N"/>
</dbReference>
<dbReference type="InterPro" id="IPR004383">
    <property type="entry name" value="rRNA_lsu_MTrfase_RlmN/Cfr"/>
</dbReference>
<keyword evidence="10 12" id="KW-0408">Iron</keyword>
<proteinExistence type="inferred from homology"/>
<comment type="function">
    <text evidence="12">Specifically methylates position 2 of adenine 2503 in 23S rRNA and position 2 of adenine 37 in tRNAs.</text>
</comment>
<dbReference type="InterPro" id="IPR027492">
    <property type="entry name" value="RNA_MTrfase_RlmN"/>
</dbReference>
<evidence type="ECO:0000256" key="1">
    <source>
        <dbReference type="ARBA" id="ARBA00004496"/>
    </source>
</evidence>
<comment type="subcellular location">
    <subcellularLocation>
        <location evidence="1 12">Cytoplasm</location>
    </subcellularLocation>
</comment>
<comment type="miscellaneous">
    <text evidence="12">Reaction proceeds by a ping-pong mechanism involving intermediate methylation of a conserved cysteine residue.</text>
</comment>
<reference evidence="14" key="2">
    <citation type="journal article" date="2021" name="PeerJ">
        <title>Extensive microbial diversity within the chicken gut microbiome revealed by metagenomics and culture.</title>
        <authorList>
            <person name="Gilroy R."/>
            <person name="Ravi A."/>
            <person name="Getino M."/>
            <person name="Pursley I."/>
            <person name="Horton D.L."/>
            <person name="Alikhan N.F."/>
            <person name="Baker D."/>
            <person name="Gharbi K."/>
            <person name="Hall N."/>
            <person name="Watson M."/>
            <person name="Adriaenssens E.M."/>
            <person name="Foster-Nyarko E."/>
            <person name="Jarju S."/>
            <person name="Secka A."/>
            <person name="Antonio M."/>
            <person name="Oren A."/>
            <person name="Chaudhuri R.R."/>
            <person name="La Ragione R."/>
            <person name="Hildebrand F."/>
            <person name="Pallen M.J."/>
        </authorList>
    </citation>
    <scope>NUCLEOTIDE SEQUENCE</scope>
    <source>
        <strain evidence="14">CHK199-13235</strain>
    </source>
</reference>
<accession>A0A9D1FNU6</accession>
<dbReference type="GO" id="GO:0070040">
    <property type="term" value="F:rRNA (adenine(2503)-C2-)-methyltransferase activity"/>
    <property type="evidence" value="ECO:0007669"/>
    <property type="project" value="UniProtKB-UniRule"/>
</dbReference>
<dbReference type="FunFam" id="3.20.20.70:FF:000014">
    <property type="entry name" value="Probable dual-specificity RNA methyltransferase RlmN"/>
    <property type="match status" value="1"/>
</dbReference>
<organism evidence="14 15">
    <name type="scientific">Candidatus Merdivicinus excrementipullorum</name>
    <dbReference type="NCBI Taxonomy" id="2840867"/>
    <lineage>
        <taxon>Bacteria</taxon>
        <taxon>Bacillati</taxon>
        <taxon>Bacillota</taxon>
        <taxon>Clostridia</taxon>
        <taxon>Eubacteriales</taxon>
        <taxon>Oscillospiraceae</taxon>
        <taxon>Oscillospiraceae incertae sedis</taxon>
        <taxon>Candidatus Merdivicinus</taxon>
    </lineage>
</organism>
<dbReference type="PANTHER" id="PTHR30544:SF5">
    <property type="entry name" value="RADICAL SAM CORE DOMAIN-CONTAINING PROTEIN"/>
    <property type="match status" value="1"/>
</dbReference>
<dbReference type="EMBL" id="DVJP01000068">
    <property type="protein sequence ID" value="HIS77158.1"/>
    <property type="molecule type" value="Genomic_DNA"/>
</dbReference>
<dbReference type="SFLD" id="SFLDS00029">
    <property type="entry name" value="Radical_SAM"/>
    <property type="match status" value="1"/>
</dbReference>
<name>A0A9D1FNU6_9FIRM</name>
<feature type="domain" description="Radical SAM core" evidence="13">
    <location>
        <begin position="97"/>
        <end position="327"/>
    </location>
</feature>
<feature type="active site" description="S-methylcysteine intermediate" evidence="12">
    <location>
        <position position="332"/>
    </location>
</feature>
<feature type="binding site" evidence="12">
    <location>
        <position position="289"/>
    </location>
    <ligand>
        <name>S-adenosyl-L-methionine</name>
        <dbReference type="ChEBI" id="CHEBI:59789"/>
    </ligand>
</feature>
<keyword evidence="12" id="KW-1015">Disulfide bond</keyword>
<dbReference type="GO" id="GO:0046872">
    <property type="term" value="F:metal ion binding"/>
    <property type="evidence" value="ECO:0007669"/>
    <property type="project" value="UniProtKB-KW"/>
</dbReference>
<keyword evidence="5 12" id="KW-0489">Methyltransferase</keyword>
<gene>
    <name evidence="12 14" type="primary">rlmN</name>
    <name evidence="14" type="ORF">IAB51_10205</name>
</gene>
<feature type="binding site" evidence="12">
    <location>
        <begin position="158"/>
        <end position="159"/>
    </location>
    <ligand>
        <name>S-adenosyl-L-methionine</name>
        <dbReference type="ChEBI" id="CHEBI:59789"/>
    </ligand>
</feature>
<dbReference type="HAMAP" id="MF_01849">
    <property type="entry name" value="RNA_methyltr_RlmN"/>
    <property type="match status" value="1"/>
</dbReference>
<keyword evidence="3 12" id="KW-0963">Cytoplasm</keyword>
<dbReference type="InterPro" id="IPR013785">
    <property type="entry name" value="Aldolase_TIM"/>
</dbReference>
<evidence type="ECO:0000256" key="6">
    <source>
        <dbReference type="ARBA" id="ARBA00022679"/>
    </source>
</evidence>
<dbReference type="AlphaFoldDB" id="A0A9D1FNU6"/>
<keyword evidence="4 12" id="KW-0698">rRNA processing</keyword>
<evidence type="ECO:0000313" key="15">
    <source>
        <dbReference type="Proteomes" id="UP000824002"/>
    </source>
</evidence>
<dbReference type="GO" id="GO:0051539">
    <property type="term" value="F:4 iron, 4 sulfur cluster binding"/>
    <property type="evidence" value="ECO:0007669"/>
    <property type="project" value="UniProtKB-UniRule"/>
</dbReference>
<comment type="cofactor">
    <cofactor evidence="12">
        <name>[4Fe-4S] cluster</name>
        <dbReference type="ChEBI" id="CHEBI:49883"/>
    </cofactor>
    <text evidence="12">Binds 1 [4Fe-4S] cluster. The cluster is coordinated with 3 cysteines and an exchangeable S-adenosyl-L-methionine.</text>
</comment>
<keyword evidence="11 12" id="KW-0411">Iron-sulfur</keyword>
<feature type="binding site" evidence="12">
    <location>
        <position position="111"/>
    </location>
    <ligand>
        <name>[4Fe-4S] cluster</name>
        <dbReference type="ChEBI" id="CHEBI:49883"/>
        <note>4Fe-4S-S-AdoMet</note>
    </ligand>
</feature>
<dbReference type="PANTHER" id="PTHR30544">
    <property type="entry name" value="23S RRNA METHYLTRANSFERASE"/>
    <property type="match status" value="1"/>
</dbReference>
<keyword evidence="7 12" id="KW-0949">S-adenosyl-L-methionine</keyword>
<dbReference type="SFLD" id="SFLDG01062">
    <property type="entry name" value="methyltransferase_(Class_A)"/>
    <property type="match status" value="1"/>
</dbReference>
<sequence length="345" mass="39076">MIDLKSMVLPEMEEYFRSLNLPRFRSKQVFSWLHEKRAASFDEMTNLPLSLRQQLAEQCALTTLVIERKLVSQLDGTIKYLYRLPDGNHIESVLMRYEHGNSLCISSQVGCKMGCAFCASTKAGFVRNLTPSEILEQVYMAGRDTGEKVSNIVMMGIGEPLDNYDNVLRFLELVSDPNGLNLSHRHISLSTCGVVDKIYDLAHRDLQITLSISLHATTDSTRSEMMPINRRWGIKELLDACRYYTDKTHRRISYEYALIAGVNDSRKQAEELAALLKGMLCHINLIPVNYVREAGYEKSGKGQIFAFQKVLNDRGMNATVRRTLGADINAACGQLRREAEEPGRE</sequence>
<dbReference type="InterPro" id="IPR058240">
    <property type="entry name" value="rSAM_sf"/>
</dbReference>
<dbReference type="GO" id="GO:0005737">
    <property type="term" value="C:cytoplasm"/>
    <property type="evidence" value="ECO:0007669"/>
    <property type="project" value="UniProtKB-SubCell"/>
</dbReference>
<evidence type="ECO:0000256" key="5">
    <source>
        <dbReference type="ARBA" id="ARBA00022603"/>
    </source>
</evidence>
<feature type="binding site" evidence="12">
    <location>
        <position position="115"/>
    </location>
    <ligand>
        <name>[4Fe-4S] cluster</name>
        <dbReference type="ChEBI" id="CHEBI:49883"/>
        <note>4Fe-4S-S-AdoMet</note>
    </ligand>
</feature>
<evidence type="ECO:0000256" key="8">
    <source>
        <dbReference type="ARBA" id="ARBA00022694"/>
    </source>
</evidence>
<dbReference type="GO" id="GO:0002935">
    <property type="term" value="F:tRNA (adenine(37)-C2)-methyltransferase activity"/>
    <property type="evidence" value="ECO:0007669"/>
    <property type="project" value="UniProtKB-UniRule"/>
</dbReference>
<evidence type="ECO:0000313" key="14">
    <source>
        <dbReference type="EMBL" id="HIS77158.1"/>
    </source>
</evidence>
<evidence type="ECO:0000256" key="4">
    <source>
        <dbReference type="ARBA" id="ARBA00022552"/>
    </source>
</evidence>
<dbReference type="GO" id="GO:0070475">
    <property type="term" value="P:rRNA base methylation"/>
    <property type="evidence" value="ECO:0007669"/>
    <property type="project" value="UniProtKB-UniRule"/>
</dbReference>
<evidence type="ECO:0000256" key="3">
    <source>
        <dbReference type="ARBA" id="ARBA00022490"/>
    </source>
</evidence>
<dbReference type="Pfam" id="PF04055">
    <property type="entry name" value="Radical_SAM"/>
    <property type="match status" value="1"/>
</dbReference>
<evidence type="ECO:0000256" key="9">
    <source>
        <dbReference type="ARBA" id="ARBA00022723"/>
    </source>
</evidence>
<evidence type="ECO:0000256" key="11">
    <source>
        <dbReference type="ARBA" id="ARBA00023014"/>
    </source>
</evidence>
<dbReference type="Gene3D" id="3.20.20.70">
    <property type="entry name" value="Aldolase class I"/>
    <property type="match status" value="1"/>
</dbReference>